<keyword evidence="1" id="KW-0472">Membrane</keyword>
<feature type="transmembrane region" description="Helical" evidence="1">
    <location>
        <begin position="7"/>
        <end position="27"/>
    </location>
</feature>
<proteinExistence type="predicted"/>
<sequence length="567" mass="58246">MQTDRSLLLKLYAVDTVVVTVILGPMLRSLGGGRYLLYRDAVSTPRSYVTDTALGIGGAPARAVPQDWLLGVLSPVVDGGIVVVALLGVGLVLAGVGFGRLAARVVPAAGHAGACFAAIVSVWNPFVAERLLQGHWSLLVSYGALGWVIVAVLDRPDGFRDWLMLAALFAWAGFTPSGSILGGVVAVAAMVASGSSGRRYARLASTWVVGALPWLVASLLGGATTTSSGVGVEAFGIRSEPWLGLPGTAAGLGGIWNADAVPGSRTVWWAAVATAAFVLVVAIGGIELWRNHRDSYTWKCFAGCAAVALMAVAAAATGPGEAVLTWLVETVPGAGLLRDTHKYVALAVPFYAIAACAAIGVFTRWVPAAFAVATGVLLVVAPLPDLGWGVGGSIRTVALPDSFRQAAQVITADHGVVAIYPPGQIRRYSFTGTPSLNPLPRMLRAPVADGGALTVDGVAVDESSGRGAEVEAALRDGGDQDRLAGLGVGWVVVEGGDIPRELRKLTPAMTSAELTVFRIPGDIAPGGASAGARAAAWAAHLLWLAALLSGVVVLARRDQRVRSTDAG</sequence>
<protein>
    <recommendedName>
        <fullName evidence="4">Glycosyltransferase RgtA/B/C/D-like domain-containing protein</fullName>
    </recommendedName>
</protein>
<keyword evidence="1" id="KW-0812">Transmembrane</keyword>
<reference evidence="2" key="1">
    <citation type="journal article" date="2021" name="Nat. Microbiol.">
        <title>Cocultivation of an ultrasmall environmental parasitic bacterium with lytic ability against bacteria associated with wastewater foams.</title>
        <authorList>
            <person name="Batinovic S."/>
            <person name="Rose J.J.A."/>
            <person name="Ratcliffe J."/>
            <person name="Seviour R.J."/>
            <person name="Petrovski S."/>
        </authorList>
    </citation>
    <scope>NUCLEOTIDE SEQUENCE</scope>
    <source>
        <strain evidence="2">CON9</strain>
    </source>
</reference>
<evidence type="ECO:0000313" key="3">
    <source>
        <dbReference type="Proteomes" id="UP001059836"/>
    </source>
</evidence>
<organism evidence="2 3">
    <name type="scientific">Gordonia pseudamarae</name>
    <dbReference type="NCBI Taxonomy" id="2831662"/>
    <lineage>
        <taxon>Bacteria</taxon>
        <taxon>Bacillati</taxon>
        <taxon>Actinomycetota</taxon>
        <taxon>Actinomycetes</taxon>
        <taxon>Mycobacteriales</taxon>
        <taxon>Gordoniaceae</taxon>
        <taxon>Gordonia</taxon>
    </lineage>
</organism>
<gene>
    <name evidence="2" type="ORF">GII31_20000</name>
</gene>
<feature type="transmembrane region" description="Helical" evidence="1">
    <location>
        <begin position="267"/>
        <end position="289"/>
    </location>
</feature>
<evidence type="ECO:0008006" key="4">
    <source>
        <dbReference type="Google" id="ProtNLM"/>
    </source>
</evidence>
<feature type="transmembrane region" description="Helical" evidence="1">
    <location>
        <begin position="242"/>
        <end position="261"/>
    </location>
</feature>
<feature type="transmembrane region" description="Helical" evidence="1">
    <location>
        <begin position="296"/>
        <end position="316"/>
    </location>
</feature>
<dbReference type="EMBL" id="CP045809">
    <property type="protein sequence ID" value="QHN36835.1"/>
    <property type="molecule type" value="Genomic_DNA"/>
</dbReference>
<feature type="transmembrane region" description="Helical" evidence="1">
    <location>
        <begin position="105"/>
        <end position="123"/>
    </location>
</feature>
<dbReference type="Proteomes" id="UP001059836">
    <property type="component" value="Chromosome"/>
</dbReference>
<feature type="transmembrane region" description="Helical" evidence="1">
    <location>
        <begin position="369"/>
        <end position="390"/>
    </location>
</feature>
<keyword evidence="1" id="KW-1133">Transmembrane helix</keyword>
<feature type="transmembrane region" description="Helical" evidence="1">
    <location>
        <begin position="534"/>
        <end position="555"/>
    </location>
</feature>
<keyword evidence="3" id="KW-1185">Reference proteome</keyword>
<name>A0ABX6INV0_9ACTN</name>
<feature type="transmembrane region" description="Helical" evidence="1">
    <location>
        <begin position="135"/>
        <end position="153"/>
    </location>
</feature>
<feature type="transmembrane region" description="Helical" evidence="1">
    <location>
        <begin position="343"/>
        <end position="362"/>
    </location>
</feature>
<feature type="transmembrane region" description="Helical" evidence="1">
    <location>
        <begin position="165"/>
        <end position="191"/>
    </location>
</feature>
<evidence type="ECO:0000256" key="1">
    <source>
        <dbReference type="SAM" id="Phobius"/>
    </source>
</evidence>
<evidence type="ECO:0000313" key="2">
    <source>
        <dbReference type="EMBL" id="QHN36835.1"/>
    </source>
</evidence>
<feature type="transmembrane region" description="Helical" evidence="1">
    <location>
        <begin position="79"/>
        <end position="98"/>
    </location>
</feature>
<accession>A0ABX6INV0</accession>
<feature type="transmembrane region" description="Helical" evidence="1">
    <location>
        <begin position="211"/>
        <end position="230"/>
    </location>
</feature>
<dbReference type="RefSeq" id="WP_260840135.1">
    <property type="nucleotide sequence ID" value="NZ_CP045809.1"/>
</dbReference>